<dbReference type="STRING" id="573321.SAMN04488505_101190"/>
<proteinExistence type="inferred from homology"/>
<evidence type="ECO:0000256" key="1">
    <source>
        <dbReference type="ARBA" id="ARBA00005791"/>
    </source>
</evidence>
<dbReference type="AlphaFoldDB" id="A0A1H7GZ29"/>
<dbReference type="InterPro" id="IPR036249">
    <property type="entry name" value="Thioredoxin-like_sf"/>
</dbReference>
<protein>
    <submittedName>
        <fullName evidence="3">Protein-disulfide isomerase</fullName>
    </submittedName>
</protein>
<sequence>MSTLKTPVSGSDRQTGYRGAPVTLVEYGDYQCSHCGIAHPFIKRLLAEKEKDILFVFRNFPLQEAHPAAYIAALAAEAAGQQGKFWLMHDIIFEHQDHLDGNSLLSFAEALDLDMHQFAQDWKSEALQQKVEADFESGIRSGVNGTPTFFVNGEKIAYDETYESLLHAVERVAQAHR</sequence>
<gene>
    <name evidence="3" type="ORF">SAMN04488505_101190</name>
</gene>
<keyword evidence="3" id="KW-0413">Isomerase</keyword>
<dbReference type="Pfam" id="PF13462">
    <property type="entry name" value="Thioredoxin_4"/>
    <property type="match status" value="1"/>
</dbReference>
<name>A0A1H7GZ29_9BACT</name>
<evidence type="ECO:0000313" key="4">
    <source>
        <dbReference type="Proteomes" id="UP000198984"/>
    </source>
</evidence>
<dbReference type="SUPFAM" id="SSF52833">
    <property type="entry name" value="Thioredoxin-like"/>
    <property type="match status" value="1"/>
</dbReference>
<dbReference type="PANTHER" id="PTHR13887">
    <property type="entry name" value="GLUTATHIONE S-TRANSFERASE KAPPA"/>
    <property type="match status" value="1"/>
</dbReference>
<reference evidence="3 4" key="1">
    <citation type="submission" date="2016-10" db="EMBL/GenBank/DDBJ databases">
        <authorList>
            <person name="de Groot N.N."/>
        </authorList>
    </citation>
    <scope>NUCLEOTIDE SEQUENCE [LARGE SCALE GENOMIC DNA]</scope>
    <source>
        <strain evidence="3 4">DSM 21039</strain>
    </source>
</reference>
<dbReference type="RefSeq" id="WP_089906284.1">
    <property type="nucleotide sequence ID" value="NZ_FOBB01000001.1"/>
</dbReference>
<dbReference type="GO" id="GO:0016853">
    <property type="term" value="F:isomerase activity"/>
    <property type="evidence" value="ECO:0007669"/>
    <property type="project" value="UniProtKB-KW"/>
</dbReference>
<dbReference type="Proteomes" id="UP000198984">
    <property type="component" value="Unassembled WGS sequence"/>
</dbReference>
<dbReference type="InterPro" id="IPR013766">
    <property type="entry name" value="Thioredoxin_domain"/>
</dbReference>
<dbReference type="Gene3D" id="3.40.30.10">
    <property type="entry name" value="Glutaredoxin"/>
    <property type="match status" value="1"/>
</dbReference>
<feature type="domain" description="Thioredoxin" evidence="2">
    <location>
        <begin position="1"/>
        <end position="174"/>
    </location>
</feature>
<accession>A0A1H7GZ29</accession>
<keyword evidence="4" id="KW-1185">Reference proteome</keyword>
<dbReference type="InterPro" id="IPR012336">
    <property type="entry name" value="Thioredoxin-like_fold"/>
</dbReference>
<dbReference type="EMBL" id="FOBB01000001">
    <property type="protein sequence ID" value="SEK43331.1"/>
    <property type="molecule type" value="Genomic_DNA"/>
</dbReference>
<evidence type="ECO:0000313" key="3">
    <source>
        <dbReference type="EMBL" id="SEK43331.1"/>
    </source>
</evidence>
<organism evidence="3 4">
    <name type="scientific">Chitinophaga rupis</name>
    <dbReference type="NCBI Taxonomy" id="573321"/>
    <lineage>
        <taxon>Bacteria</taxon>
        <taxon>Pseudomonadati</taxon>
        <taxon>Bacteroidota</taxon>
        <taxon>Chitinophagia</taxon>
        <taxon>Chitinophagales</taxon>
        <taxon>Chitinophagaceae</taxon>
        <taxon>Chitinophaga</taxon>
    </lineage>
</organism>
<dbReference type="PANTHER" id="PTHR13887:SF55">
    <property type="entry name" value="SLR0313 PROTEIN"/>
    <property type="match status" value="1"/>
</dbReference>
<evidence type="ECO:0000259" key="2">
    <source>
        <dbReference type="PROSITE" id="PS51352"/>
    </source>
</evidence>
<comment type="similarity">
    <text evidence="1">Belongs to the thioredoxin family. DsbA subfamily.</text>
</comment>
<dbReference type="OrthoDB" id="117402at2"/>
<dbReference type="PROSITE" id="PS51352">
    <property type="entry name" value="THIOREDOXIN_2"/>
    <property type="match status" value="1"/>
</dbReference>